<dbReference type="AlphaFoldDB" id="A0A437JTQ2"/>
<evidence type="ECO:0000313" key="1">
    <source>
        <dbReference type="EMBL" id="RVT50540.1"/>
    </source>
</evidence>
<proteinExistence type="predicted"/>
<protein>
    <submittedName>
        <fullName evidence="1">DUF3079 domain-containing protein</fullName>
    </submittedName>
</protein>
<dbReference type="InterPro" id="IPR021430">
    <property type="entry name" value="DUF3079"/>
</dbReference>
<sequence length="81" mass="8690">MSKRFPVKPAHPERICWGCDRYCAADSMMCGNGSVATLHPSELFGADWESWGTHPQPPAGAGAETVPVQGAVARIEPPLEQ</sequence>
<keyword evidence="2" id="KW-1185">Reference proteome</keyword>
<organism evidence="1 2">
    <name type="scientific">Rubrivivax albus</name>
    <dbReference type="NCBI Taxonomy" id="2499835"/>
    <lineage>
        <taxon>Bacteria</taxon>
        <taxon>Pseudomonadati</taxon>
        <taxon>Pseudomonadota</taxon>
        <taxon>Betaproteobacteria</taxon>
        <taxon>Burkholderiales</taxon>
        <taxon>Sphaerotilaceae</taxon>
        <taxon>Rubrivivax</taxon>
    </lineage>
</organism>
<gene>
    <name evidence="1" type="ORF">ENE75_16215</name>
</gene>
<evidence type="ECO:0000313" key="2">
    <source>
        <dbReference type="Proteomes" id="UP000288178"/>
    </source>
</evidence>
<dbReference type="Proteomes" id="UP000288178">
    <property type="component" value="Unassembled WGS sequence"/>
</dbReference>
<comment type="caution">
    <text evidence="1">The sequence shown here is derived from an EMBL/GenBank/DDBJ whole genome shotgun (WGS) entry which is preliminary data.</text>
</comment>
<reference evidence="1 2" key="1">
    <citation type="submission" date="2019-01" db="EMBL/GenBank/DDBJ databases">
        <authorList>
            <person name="Chen W.-M."/>
        </authorList>
    </citation>
    <scope>NUCLEOTIDE SEQUENCE [LARGE SCALE GENOMIC DNA]</scope>
    <source>
        <strain evidence="1 2">ICH-3</strain>
    </source>
</reference>
<accession>A0A437JTQ2</accession>
<dbReference type="Pfam" id="PF11278">
    <property type="entry name" value="DUF3079"/>
    <property type="match status" value="1"/>
</dbReference>
<dbReference type="OrthoDB" id="6992469at2"/>
<dbReference type="RefSeq" id="WP_128199460.1">
    <property type="nucleotide sequence ID" value="NZ_SACT01000005.1"/>
</dbReference>
<name>A0A437JTQ2_9BURK</name>
<dbReference type="EMBL" id="SACT01000005">
    <property type="protein sequence ID" value="RVT50540.1"/>
    <property type="molecule type" value="Genomic_DNA"/>
</dbReference>